<keyword evidence="1" id="KW-1133">Transmembrane helix</keyword>
<evidence type="ECO:0008006" key="4">
    <source>
        <dbReference type="Google" id="ProtNLM"/>
    </source>
</evidence>
<dbReference type="Proteomes" id="UP001549146">
    <property type="component" value="Unassembled WGS sequence"/>
</dbReference>
<protein>
    <recommendedName>
        <fullName evidence="4">DUF748 domain-containing protein</fullName>
    </recommendedName>
</protein>
<reference evidence="2 3" key="1">
    <citation type="submission" date="2024-06" db="EMBL/GenBank/DDBJ databases">
        <title>Genomic Encyclopedia of Type Strains, Phase IV (KMG-IV): sequencing the most valuable type-strain genomes for metagenomic binning, comparative biology and taxonomic classification.</title>
        <authorList>
            <person name="Goeker M."/>
        </authorList>
    </citation>
    <scope>NUCLEOTIDE SEQUENCE [LARGE SCALE GENOMIC DNA]</scope>
    <source>
        <strain evidence="2 3">DSM 29388</strain>
    </source>
</reference>
<sequence length="762" mass="87083">MNLKKIQPKKKFLYWIGGILLFLILLNIGIGSWIKARIPAIIEEKNDTAYQFAYKDLGFNLFNSSLSVEGISISPKENFKGKIPMDFTADVGEIKVVGVNFLKLLKDKDLSAFSIKIIEPKVVFNQSETKDTTKSDSKLGSVINVNRFIIEDAFFELFKSDKTTKLAEFQNLDLDIGGVNLSQRTLEKDIPFTYTDFEMTSGKIFYQINPVQQLNASSLKVNDNLFYLNNFDLNSNEDVIKVDLKKVNYRLVPDIKTPQVIFTGLDWGYNQKNALYFKADILKFDSVDVNIRNTKERPTDSARIASHILPFDLNIGSIQLDNSRFRIRNALDAKNINIQVKNVSNVFADKLIVESILMDHPDITSFQSKSTKKKVENAASDFIDIIQIGDVTIKNATYKLNQLNGNQNLLTVNDVNFEMKNIEMNPESYKEKIPILYKDISLKAKSLDYNPNNVYRLQSQNISYVNGKFDLSNFSMKPKLTRNQFVRQLKKELDLYTISAQSIQIPNLNWSFRGDDLSLKINTMNLEKVHANVYRSKLPPDDPKKKLLYSKLLRDLPIYLEVNHLNLKNSLVEYEEETEASSGAGKLSFSNFNANIKNVNSGKGKSSIPDVQANITTNFMNDSRITAIWTFNPMNRSEKFNIKGSLFNFDAKRMTPFVKPYLHATMDGNMKEVRFNFTGNDISATGDFGVRYDNLKVTLYNPDTGKERKVLNTVGNLFVKSSTKEKYEEVAIKPVIRSQDRSFFNFFWNCVLQGLKQTLLII</sequence>
<evidence type="ECO:0000313" key="2">
    <source>
        <dbReference type="EMBL" id="MET3732507.1"/>
    </source>
</evidence>
<accession>A0ABV2LVC5</accession>
<gene>
    <name evidence="2" type="ORF">ABID46_002096</name>
</gene>
<evidence type="ECO:0000256" key="1">
    <source>
        <dbReference type="SAM" id="Phobius"/>
    </source>
</evidence>
<proteinExistence type="predicted"/>
<name>A0ABV2LVC5_9FLAO</name>
<evidence type="ECO:0000313" key="3">
    <source>
        <dbReference type="Proteomes" id="UP001549146"/>
    </source>
</evidence>
<keyword evidence="1" id="KW-0812">Transmembrane</keyword>
<keyword evidence="1" id="KW-0472">Membrane</keyword>
<dbReference type="EMBL" id="JBEPMO010000013">
    <property type="protein sequence ID" value="MET3732507.1"/>
    <property type="molecule type" value="Genomic_DNA"/>
</dbReference>
<organism evidence="2 3">
    <name type="scientific">Moheibacter stercoris</name>
    <dbReference type="NCBI Taxonomy" id="1628251"/>
    <lineage>
        <taxon>Bacteria</taxon>
        <taxon>Pseudomonadati</taxon>
        <taxon>Bacteroidota</taxon>
        <taxon>Flavobacteriia</taxon>
        <taxon>Flavobacteriales</taxon>
        <taxon>Weeksellaceae</taxon>
        <taxon>Moheibacter</taxon>
    </lineage>
</organism>
<keyword evidence="3" id="KW-1185">Reference proteome</keyword>
<comment type="caution">
    <text evidence="2">The sequence shown here is derived from an EMBL/GenBank/DDBJ whole genome shotgun (WGS) entry which is preliminary data.</text>
</comment>
<dbReference type="RefSeq" id="WP_354509783.1">
    <property type="nucleotide sequence ID" value="NZ_JBEPMO010000013.1"/>
</dbReference>
<feature type="transmembrane region" description="Helical" evidence="1">
    <location>
        <begin position="12"/>
        <end position="34"/>
    </location>
</feature>